<evidence type="ECO:0000313" key="4">
    <source>
        <dbReference type="Proteomes" id="UP000831921"/>
    </source>
</evidence>
<dbReference type="PANTHER" id="PTHR32060">
    <property type="entry name" value="TAIL-SPECIFIC PROTEASE"/>
    <property type="match status" value="1"/>
</dbReference>
<sequence>MGNLSRLRQVTSLLSISVLLSSCGGGGGGGSGPDLAPTSPPVTVTPPATTPPTSTACSLSSRLDWVAARLREDYLFPDLLANISPAGYTDIQKFINDLTAPARAAGKDKLNFSYLTSIAEENALTNSGSSAGLGIRLYTEGSRLFVSEAFEGAPGLAAGLDRGVEILAIGTSEANLQSVASLIASDGLSAALGPSDPGVTRTFRIRSVSGVESVITATKADYALDPVSDRYGSRILTDGGKKVGYVNLRTFIVANADQQLRTVFADFKAQGVTEVIIDLRYNGGGLVSLAETLTNLLGANRTSSDIQSKTVFNARLSSNNRTTFFAPQPQSIAPTKIAFIGGPATASASELVMNALIPYYGANVGLIGANTYGKPVGQIARDRAECDDRLRVIAFQTVNRDNNGDYFNGLASSFQRTCRATDDLTKQLGDPTETSVRTALDFLAGRPCTAIGGSISAQSIGGSRALLQSPTPTSAQREVPGLF</sequence>
<dbReference type="PANTHER" id="PTHR32060:SF30">
    <property type="entry name" value="CARBOXY-TERMINAL PROCESSING PROTEASE CTPA"/>
    <property type="match status" value="1"/>
</dbReference>
<dbReference type="CDD" id="cd07561">
    <property type="entry name" value="Peptidase_S41_CPP_like"/>
    <property type="match status" value="1"/>
</dbReference>
<evidence type="ECO:0000313" key="3">
    <source>
        <dbReference type="EMBL" id="UUR07346.1"/>
    </source>
</evidence>
<gene>
    <name evidence="3" type="ORF">M1K48_10385</name>
</gene>
<reference evidence="3 4" key="1">
    <citation type="submission" date="2022-05" db="EMBL/GenBank/DDBJ databases">
        <title>S8-45 Sphingomonas ultraviolaceadurans.</title>
        <authorList>
            <person name="Liu Y."/>
        </authorList>
    </citation>
    <scope>NUCLEOTIDE SEQUENCE [LARGE SCALE GENOMIC DNA]</scope>
    <source>
        <strain evidence="3 4">S8-45</strain>
    </source>
</reference>
<evidence type="ECO:0000256" key="1">
    <source>
        <dbReference type="SAM" id="MobiDB-lite"/>
    </source>
</evidence>
<protein>
    <submittedName>
        <fullName evidence="3">S41 family peptidase</fullName>
    </submittedName>
</protein>
<dbReference type="SUPFAM" id="SSF52096">
    <property type="entry name" value="ClpP/crotonase"/>
    <property type="match status" value="1"/>
</dbReference>
<keyword evidence="4" id="KW-1185">Reference proteome</keyword>
<dbReference type="EMBL" id="CP097253">
    <property type="protein sequence ID" value="UUR07346.1"/>
    <property type="molecule type" value="Genomic_DNA"/>
</dbReference>
<dbReference type="Gene3D" id="2.30.42.10">
    <property type="match status" value="1"/>
</dbReference>
<accession>A0ABY5MU93</accession>
<dbReference type="InterPro" id="IPR029045">
    <property type="entry name" value="ClpP/crotonase-like_dom_sf"/>
</dbReference>
<dbReference type="InterPro" id="IPR036034">
    <property type="entry name" value="PDZ_sf"/>
</dbReference>
<dbReference type="Pfam" id="PF03572">
    <property type="entry name" value="Peptidase_S41"/>
    <property type="match status" value="1"/>
</dbReference>
<dbReference type="InterPro" id="IPR005151">
    <property type="entry name" value="Tail-specific_protease"/>
</dbReference>
<dbReference type="PROSITE" id="PS51257">
    <property type="entry name" value="PROKAR_LIPOPROTEIN"/>
    <property type="match status" value="1"/>
</dbReference>
<dbReference type="Proteomes" id="UP000831921">
    <property type="component" value="Chromosome"/>
</dbReference>
<dbReference type="RefSeq" id="WP_249455011.1">
    <property type="nucleotide sequence ID" value="NZ_CP097253.1"/>
</dbReference>
<organism evidence="3 4">
    <name type="scientific">Sphingomonas glaciei</name>
    <dbReference type="NCBI Taxonomy" id="2938948"/>
    <lineage>
        <taxon>Bacteria</taxon>
        <taxon>Pseudomonadati</taxon>
        <taxon>Pseudomonadota</taxon>
        <taxon>Alphaproteobacteria</taxon>
        <taxon>Sphingomonadales</taxon>
        <taxon>Sphingomonadaceae</taxon>
        <taxon>Sphingomonas</taxon>
    </lineage>
</organism>
<evidence type="ECO:0000259" key="2">
    <source>
        <dbReference type="Pfam" id="PF03572"/>
    </source>
</evidence>
<dbReference type="Gene3D" id="3.90.226.10">
    <property type="entry name" value="2-enoyl-CoA Hydratase, Chain A, domain 1"/>
    <property type="match status" value="1"/>
</dbReference>
<feature type="region of interest" description="Disordered" evidence="1">
    <location>
        <begin position="29"/>
        <end position="54"/>
    </location>
</feature>
<dbReference type="Gene3D" id="3.30.750.170">
    <property type="match status" value="1"/>
</dbReference>
<feature type="domain" description="Tail specific protease" evidence="2">
    <location>
        <begin position="242"/>
        <end position="382"/>
    </location>
</feature>
<proteinExistence type="predicted"/>
<name>A0ABY5MU93_9SPHN</name>
<feature type="compositionally biased region" description="Pro residues" evidence="1">
    <location>
        <begin position="38"/>
        <end position="50"/>
    </location>
</feature>